<dbReference type="AlphaFoldDB" id="A0A7V9AAS6"/>
<keyword evidence="2" id="KW-1185">Reference proteome</keyword>
<accession>A0A7V9AAS6</accession>
<dbReference type="EMBL" id="JACEFB010000002">
    <property type="protein sequence ID" value="MBA2225318.1"/>
    <property type="molecule type" value="Genomic_DNA"/>
</dbReference>
<dbReference type="Proteomes" id="UP000542342">
    <property type="component" value="Unassembled WGS sequence"/>
</dbReference>
<name>A0A7V9AAS6_9BACT</name>
<sequence>MKRHVVFGSALLAVALLVVLLGILPCWGQGRAAPARETAEYIAKKFGLRLSAQELQTLAGRLERLAARHGEDAYTAARKVGPQVFHYVEQVGEQHATQVIRLLARYGDEAAWVVQRPAAVILTRQHGDEAARALMRHGDVAMPVIQAQGAPAARAFSVLQQLQNGRRLRMMFDNGSLQQIGRNEELLEVIFRYGDRAMEFIWKHRKTLTFATALAAFLKDPEPFLDGIKDITQIR</sequence>
<reference evidence="1 2" key="1">
    <citation type="submission" date="2020-07" db="EMBL/GenBank/DDBJ databases">
        <title>Thermogemmata thermophila gen. nov., sp. nov., a novel moderate thermophilic planctomycete from a Kamchatka hot spring.</title>
        <authorList>
            <person name="Elcheninov A.G."/>
            <person name="Podosokorskaya O.A."/>
            <person name="Kovaleva O.L."/>
            <person name="Novikov A."/>
            <person name="Bonch-Osmolovskaya E.A."/>
            <person name="Toshchakov S.V."/>
            <person name="Kublanov I.V."/>
        </authorList>
    </citation>
    <scope>NUCLEOTIDE SEQUENCE [LARGE SCALE GENOMIC DNA]</scope>
    <source>
        <strain evidence="1 2">2918</strain>
    </source>
</reference>
<organism evidence="1 2">
    <name type="scientific">Thermogemmata fonticola</name>
    <dbReference type="NCBI Taxonomy" id="2755323"/>
    <lineage>
        <taxon>Bacteria</taxon>
        <taxon>Pseudomonadati</taxon>
        <taxon>Planctomycetota</taxon>
        <taxon>Planctomycetia</taxon>
        <taxon>Gemmatales</taxon>
        <taxon>Gemmataceae</taxon>
        <taxon>Thermogemmata</taxon>
    </lineage>
</organism>
<protein>
    <submittedName>
        <fullName evidence="1">Uncharacterized protein</fullName>
    </submittedName>
</protein>
<evidence type="ECO:0000313" key="2">
    <source>
        <dbReference type="Proteomes" id="UP000542342"/>
    </source>
</evidence>
<comment type="caution">
    <text evidence="1">The sequence shown here is derived from an EMBL/GenBank/DDBJ whole genome shotgun (WGS) entry which is preliminary data.</text>
</comment>
<gene>
    <name evidence="1" type="ORF">H0921_03975</name>
</gene>
<evidence type="ECO:0000313" key="1">
    <source>
        <dbReference type="EMBL" id="MBA2225318.1"/>
    </source>
</evidence>
<dbReference type="RefSeq" id="WP_194536750.1">
    <property type="nucleotide sequence ID" value="NZ_JACEFB010000002.1"/>
</dbReference>
<proteinExistence type="predicted"/>